<dbReference type="Gene3D" id="3.40.50.300">
    <property type="entry name" value="P-loop containing nucleotide triphosphate hydrolases"/>
    <property type="match status" value="1"/>
</dbReference>
<dbReference type="SMART" id="SM00760">
    <property type="entry name" value="Bac_DnaA_C"/>
    <property type="match status" value="1"/>
</dbReference>
<evidence type="ECO:0000256" key="3">
    <source>
        <dbReference type="ARBA" id="ARBA00022705"/>
    </source>
</evidence>
<comment type="function">
    <text evidence="8 10">Plays an essential role in the initiation and regulation of chromosomal replication. ATP-DnaA binds to the origin of replication (oriC) to initiate formation of the DNA replication initiation complex once per cell cycle. Binds the DnaA box (a 9 base pair repeat at the origin) and separates the double-stranded (ds)DNA. Forms a right-handed helical filament on oriC DNA; dsDNA binds to the exterior of the filament while single-stranded (ss)DNA is stabiized in the filament's interior. The ATP-DnaA-oriC complex binds and stabilizes one strand of the AT-rich DNA unwinding element (DUE), permitting loading of DNA polymerase. After initiation quickly degrades to an ADP-DnaA complex that is not apt for DNA replication. Binds acidic phospholipids.</text>
</comment>
<dbReference type="NCBIfam" id="TIGR00362">
    <property type="entry name" value="DnaA"/>
    <property type="match status" value="1"/>
</dbReference>
<keyword evidence="7 8" id="KW-0238">DNA-binding</keyword>
<evidence type="ECO:0000259" key="13">
    <source>
        <dbReference type="SMART" id="SM00760"/>
    </source>
</evidence>
<reference evidence="14 15" key="1">
    <citation type="journal article" date="2015" name="Nature">
        <title>rRNA introns, odd ribosomes, and small enigmatic genomes across a large radiation of phyla.</title>
        <authorList>
            <person name="Brown C.T."/>
            <person name="Hug L.A."/>
            <person name="Thomas B.C."/>
            <person name="Sharon I."/>
            <person name="Castelle C.J."/>
            <person name="Singh A."/>
            <person name="Wilkins M.J."/>
            <person name="Williams K.H."/>
            <person name="Banfield J.F."/>
        </authorList>
    </citation>
    <scope>NUCLEOTIDE SEQUENCE [LARGE SCALE GENOMIC DNA]</scope>
</reference>
<dbReference type="InterPro" id="IPR003593">
    <property type="entry name" value="AAA+_ATPase"/>
</dbReference>
<dbReference type="Gene3D" id="3.30.300.180">
    <property type="match status" value="1"/>
</dbReference>
<accession>A0A0G0RC58</accession>
<dbReference type="PANTHER" id="PTHR30050:SF2">
    <property type="entry name" value="CHROMOSOMAL REPLICATION INITIATOR PROTEIN DNAA"/>
    <property type="match status" value="1"/>
</dbReference>
<feature type="binding site" evidence="8">
    <location>
        <position position="194"/>
    </location>
    <ligand>
        <name>ATP</name>
        <dbReference type="ChEBI" id="CHEBI:30616"/>
    </ligand>
</feature>
<dbReference type="Gene3D" id="1.10.1750.10">
    <property type="match status" value="1"/>
</dbReference>
<dbReference type="InterPro" id="IPR024633">
    <property type="entry name" value="DnaA_N_dom"/>
</dbReference>
<comment type="caution">
    <text evidence="8">Lacks conserved residue(s) required for the propagation of feature annotation.</text>
</comment>
<dbReference type="SMART" id="SM00382">
    <property type="entry name" value="AAA"/>
    <property type="match status" value="1"/>
</dbReference>
<evidence type="ECO:0000256" key="11">
    <source>
        <dbReference type="RuleBase" id="RU004227"/>
    </source>
</evidence>
<feature type="domain" description="AAA+ ATPase" evidence="12">
    <location>
        <begin position="179"/>
        <end position="311"/>
    </location>
</feature>
<dbReference type="PRINTS" id="PR00051">
    <property type="entry name" value="DNAA"/>
</dbReference>
<dbReference type="InterPro" id="IPR010921">
    <property type="entry name" value="Trp_repressor/repl_initiator"/>
</dbReference>
<dbReference type="GO" id="GO:0003688">
    <property type="term" value="F:DNA replication origin binding"/>
    <property type="evidence" value="ECO:0007669"/>
    <property type="project" value="UniProtKB-UniRule"/>
</dbReference>
<evidence type="ECO:0000256" key="6">
    <source>
        <dbReference type="ARBA" id="ARBA00023121"/>
    </source>
</evidence>
<dbReference type="Pfam" id="PF11638">
    <property type="entry name" value="DnaA_N"/>
    <property type="match status" value="1"/>
</dbReference>
<keyword evidence="4 8" id="KW-0547">Nucleotide-binding</keyword>
<evidence type="ECO:0000313" key="14">
    <source>
        <dbReference type="EMBL" id="KKR11277.1"/>
    </source>
</evidence>
<dbReference type="GO" id="GO:0006270">
    <property type="term" value="P:DNA replication initiation"/>
    <property type="evidence" value="ECO:0007669"/>
    <property type="project" value="UniProtKB-UniRule"/>
</dbReference>
<dbReference type="GO" id="GO:0006275">
    <property type="term" value="P:regulation of DNA replication"/>
    <property type="evidence" value="ECO:0007669"/>
    <property type="project" value="UniProtKB-UniRule"/>
</dbReference>
<dbReference type="EMBL" id="LBWP01000009">
    <property type="protein sequence ID" value="KKR11277.1"/>
    <property type="molecule type" value="Genomic_DNA"/>
</dbReference>
<dbReference type="InterPro" id="IPR013159">
    <property type="entry name" value="DnaA_C"/>
</dbReference>
<gene>
    <name evidence="8" type="primary">dnaA</name>
    <name evidence="14" type="ORF">UT39_C0009G0037</name>
</gene>
<dbReference type="SUPFAM" id="SSF52540">
    <property type="entry name" value="P-loop containing nucleoside triphosphate hydrolases"/>
    <property type="match status" value="1"/>
</dbReference>
<dbReference type="CDD" id="cd06571">
    <property type="entry name" value="Bac_DnaA_C"/>
    <property type="match status" value="1"/>
</dbReference>
<dbReference type="SUPFAM" id="SSF48295">
    <property type="entry name" value="TrpR-like"/>
    <property type="match status" value="1"/>
</dbReference>
<protein>
    <recommendedName>
        <fullName evidence="8 9">Chromosomal replication initiator protein DnaA</fullName>
    </recommendedName>
</protein>
<dbReference type="InterPro" id="IPR027417">
    <property type="entry name" value="P-loop_NTPase"/>
</dbReference>
<comment type="subcellular location">
    <subcellularLocation>
        <location evidence="8">Cytoplasm</location>
    </subcellularLocation>
</comment>
<dbReference type="GO" id="GO:0005524">
    <property type="term" value="F:ATP binding"/>
    <property type="evidence" value="ECO:0007669"/>
    <property type="project" value="UniProtKB-UniRule"/>
</dbReference>
<dbReference type="FunFam" id="3.40.50.300:FF:000668">
    <property type="entry name" value="Chromosomal replication initiator protein DnaA"/>
    <property type="match status" value="1"/>
</dbReference>
<evidence type="ECO:0000256" key="9">
    <source>
        <dbReference type="NCBIfam" id="TIGR00362"/>
    </source>
</evidence>
<feature type="region of interest" description="Domain I, interacts with DnaA modulators" evidence="8">
    <location>
        <begin position="1"/>
        <end position="131"/>
    </location>
</feature>
<dbReference type="GO" id="GO:0008289">
    <property type="term" value="F:lipid binding"/>
    <property type="evidence" value="ECO:0007669"/>
    <property type="project" value="UniProtKB-KW"/>
</dbReference>
<feature type="region of interest" description="Domain IV, binds dsDNA" evidence="8">
    <location>
        <begin position="362"/>
        <end position="481"/>
    </location>
</feature>
<dbReference type="AlphaFoldDB" id="A0A0G0RC58"/>
<evidence type="ECO:0000256" key="10">
    <source>
        <dbReference type="RuleBase" id="RU000577"/>
    </source>
</evidence>
<dbReference type="InterPro" id="IPR038454">
    <property type="entry name" value="DnaA_N_sf"/>
</dbReference>
<name>A0A0G0RC58_9BACT</name>
<dbReference type="STRING" id="1618550.UT39_C0009G0037"/>
<dbReference type="Pfam" id="PF08299">
    <property type="entry name" value="Bac_DnaA_C"/>
    <property type="match status" value="1"/>
</dbReference>
<feature type="binding site" evidence="8">
    <location>
        <position position="190"/>
    </location>
    <ligand>
        <name>ATP</name>
        <dbReference type="ChEBI" id="CHEBI:30616"/>
    </ligand>
</feature>
<comment type="domain">
    <text evidence="8">Domain I is involved in oligomerization and binding regulators, domain II is flexibile and of varying length in different bacteria, domain III forms the AAA+ region, while domain IV binds dsDNA.</text>
</comment>
<comment type="caution">
    <text evidence="14">The sequence shown here is derived from an EMBL/GenBank/DDBJ whole genome shotgun (WGS) entry which is preliminary data.</text>
</comment>
<comment type="subunit">
    <text evidence="8">Oligomerizes as a right-handed, spiral filament on DNA at oriC.</text>
</comment>
<evidence type="ECO:0000256" key="5">
    <source>
        <dbReference type="ARBA" id="ARBA00022840"/>
    </source>
</evidence>
<dbReference type="HAMAP" id="MF_00377">
    <property type="entry name" value="DnaA_bact"/>
    <property type="match status" value="1"/>
</dbReference>
<feature type="binding site" evidence="8">
    <location>
        <position position="193"/>
    </location>
    <ligand>
        <name>ATP</name>
        <dbReference type="ChEBI" id="CHEBI:30616"/>
    </ligand>
</feature>
<feature type="domain" description="Chromosomal replication initiator DnaA C-terminal" evidence="13">
    <location>
        <begin position="391"/>
        <end position="460"/>
    </location>
</feature>
<evidence type="ECO:0000259" key="12">
    <source>
        <dbReference type="SMART" id="SM00382"/>
    </source>
</evidence>
<evidence type="ECO:0000256" key="8">
    <source>
        <dbReference type="HAMAP-Rule" id="MF_00377"/>
    </source>
</evidence>
<feature type="binding site" evidence="8">
    <location>
        <position position="192"/>
    </location>
    <ligand>
        <name>ATP</name>
        <dbReference type="ChEBI" id="CHEBI:30616"/>
    </ligand>
</feature>
<dbReference type="PANTHER" id="PTHR30050">
    <property type="entry name" value="CHROMOSOMAL REPLICATION INITIATOR PROTEIN DNAA"/>
    <property type="match status" value="1"/>
</dbReference>
<keyword evidence="3 8" id="KW-0235">DNA replication</keyword>
<dbReference type="Proteomes" id="UP000034246">
    <property type="component" value="Unassembled WGS sequence"/>
</dbReference>
<keyword evidence="5 8" id="KW-0067">ATP-binding</keyword>
<evidence type="ECO:0000256" key="7">
    <source>
        <dbReference type="ARBA" id="ARBA00023125"/>
    </source>
</evidence>
<dbReference type="CDD" id="cd00009">
    <property type="entry name" value="AAA"/>
    <property type="match status" value="1"/>
</dbReference>
<keyword evidence="2 8" id="KW-0963">Cytoplasm</keyword>
<keyword evidence="6 8" id="KW-0446">Lipid-binding</keyword>
<dbReference type="Gene3D" id="1.10.8.60">
    <property type="match status" value="1"/>
</dbReference>
<evidence type="ECO:0000256" key="2">
    <source>
        <dbReference type="ARBA" id="ARBA00022490"/>
    </source>
</evidence>
<organism evidence="14 15">
    <name type="scientific">Candidatus Woesebacteria bacterium GW2011_GWA1_39_21</name>
    <dbReference type="NCBI Taxonomy" id="1618550"/>
    <lineage>
        <taxon>Bacteria</taxon>
        <taxon>Candidatus Woeseibacteriota</taxon>
    </lineage>
</organism>
<sequence>MHLLEAENYKNGLVLRLLCTSFTIKMEGIDTNNLWGDVCENLKLSVSGAIFSTWFTQTHIVSLKKNDKRHFIEIGCPTLYSKATLETRYFGIVQDTLSSFLKTPVDLIFTVKQQNSNGKNLQPVTPLFENSKDHGEDLNRAISQSKLRMTYTFQNFAVSSSNQMAWAAAEAVSKNPGSAYNPLFIWGGVGIGKTHLMSAVGHSVLEKNRNAKVYFCTGEDFTNDIVEGIRNKTTQDFRNKYRKLNLLLIDDIQFIAGKVSVQEEFFHTFNALVYSGSQIILTSDQPPSEIKRLEERLKSRFEAGLIVDIGPPDFELRCAIVGIKAKQKGLTIPSNLIHMIAGNIDTPRKIEGFLIKLLSELTIKKSELNEMLIENLVGKGDDSSPIRIKASANDVVTAVMKYYSLGKKQLMGESRVKRLAQPRQLLMYILRTQLSLPYEEVGRLIGGRDHTTVMHAVDKITQMASNNVQIREDILGIKKLI</sequence>
<evidence type="ECO:0000256" key="1">
    <source>
        <dbReference type="ARBA" id="ARBA00006583"/>
    </source>
</evidence>
<dbReference type="Pfam" id="PF00308">
    <property type="entry name" value="Bac_DnaA"/>
    <property type="match status" value="1"/>
</dbReference>
<dbReference type="InterPro" id="IPR020591">
    <property type="entry name" value="Chromosome_initiator_DnaA-like"/>
</dbReference>
<dbReference type="PATRIC" id="fig|1618550.3.peg.650"/>
<comment type="similarity">
    <text evidence="1 8 11">Belongs to the DnaA family.</text>
</comment>
<evidence type="ECO:0000313" key="15">
    <source>
        <dbReference type="Proteomes" id="UP000034246"/>
    </source>
</evidence>
<dbReference type="InterPro" id="IPR013317">
    <property type="entry name" value="DnaA_dom"/>
</dbReference>
<proteinExistence type="inferred from homology"/>
<evidence type="ECO:0000256" key="4">
    <source>
        <dbReference type="ARBA" id="ARBA00022741"/>
    </source>
</evidence>
<dbReference type="GO" id="GO:0005886">
    <property type="term" value="C:plasma membrane"/>
    <property type="evidence" value="ECO:0007669"/>
    <property type="project" value="TreeGrafter"/>
</dbReference>
<dbReference type="InterPro" id="IPR001957">
    <property type="entry name" value="Chromosome_initiator_DnaA"/>
</dbReference>
<dbReference type="GO" id="GO:0005737">
    <property type="term" value="C:cytoplasm"/>
    <property type="evidence" value="ECO:0007669"/>
    <property type="project" value="UniProtKB-SubCell"/>
</dbReference>